<dbReference type="Gene3D" id="3.40.50.2300">
    <property type="match status" value="2"/>
</dbReference>
<dbReference type="SMART" id="SM00342">
    <property type="entry name" value="HTH_ARAC"/>
    <property type="match status" value="1"/>
</dbReference>
<dbReference type="Pfam" id="PF13377">
    <property type="entry name" value="Peripla_BP_3"/>
    <property type="match status" value="1"/>
</dbReference>
<dbReference type="InterPro" id="IPR054031">
    <property type="entry name" value="XylR_PBP1"/>
</dbReference>
<dbReference type="SUPFAM" id="SSF53822">
    <property type="entry name" value="Periplasmic binding protein-like I"/>
    <property type="match status" value="1"/>
</dbReference>
<protein>
    <submittedName>
        <fullName evidence="4">XylR family transcriptional regulator</fullName>
    </submittedName>
</protein>
<evidence type="ECO:0000256" key="2">
    <source>
        <dbReference type="ARBA" id="ARBA00023125"/>
    </source>
</evidence>
<dbReference type="SUPFAM" id="SSF46689">
    <property type="entry name" value="Homeodomain-like"/>
    <property type="match status" value="1"/>
</dbReference>
<dbReference type="InterPro" id="IPR046335">
    <property type="entry name" value="LacI/GalR-like_sensor"/>
</dbReference>
<name>A0A402CQ32_9BACT</name>
<dbReference type="GO" id="GO:0003700">
    <property type="term" value="F:DNA-binding transcription factor activity"/>
    <property type="evidence" value="ECO:0007669"/>
    <property type="project" value="InterPro"/>
</dbReference>
<dbReference type="GO" id="GO:0000976">
    <property type="term" value="F:transcription cis-regulatory region binding"/>
    <property type="evidence" value="ECO:0007669"/>
    <property type="project" value="TreeGrafter"/>
</dbReference>
<evidence type="ECO:0000256" key="3">
    <source>
        <dbReference type="ARBA" id="ARBA00023163"/>
    </source>
</evidence>
<keyword evidence="3" id="KW-0804">Transcription</keyword>
<dbReference type="PANTHER" id="PTHR30146:SF24">
    <property type="entry name" value="XYLOSE OPERON REGULATORY PROTEIN"/>
    <property type="match status" value="1"/>
</dbReference>
<evidence type="ECO:0000313" key="5">
    <source>
        <dbReference type="Proteomes" id="UP000287394"/>
    </source>
</evidence>
<dbReference type="Gene3D" id="1.10.10.60">
    <property type="entry name" value="Homeodomain-like"/>
    <property type="match status" value="1"/>
</dbReference>
<reference evidence="4 5" key="1">
    <citation type="journal article" date="2019" name="Int. J. Syst. Evol. Microbiol.">
        <title>Capsulimonas corticalis gen. nov., sp. nov., an aerobic capsulated bacterium, of a novel bacterial order, Capsulimonadales ord. nov., of the class Armatimonadia of the phylum Armatimonadetes.</title>
        <authorList>
            <person name="Li J."/>
            <person name="Kudo C."/>
            <person name="Tonouchi A."/>
        </authorList>
    </citation>
    <scope>NUCLEOTIDE SEQUENCE [LARGE SCALE GENOMIC DNA]</scope>
    <source>
        <strain evidence="4 5">AX-7</strain>
    </source>
</reference>
<dbReference type="Proteomes" id="UP000287394">
    <property type="component" value="Chromosome"/>
</dbReference>
<accession>A0A402CQ32</accession>
<keyword evidence="5" id="KW-1185">Reference proteome</keyword>
<dbReference type="InterPro" id="IPR028082">
    <property type="entry name" value="Peripla_BP_I"/>
</dbReference>
<dbReference type="Pfam" id="PF12833">
    <property type="entry name" value="HTH_18"/>
    <property type="match status" value="1"/>
</dbReference>
<dbReference type="PROSITE" id="PS01124">
    <property type="entry name" value="HTH_ARAC_FAMILY_2"/>
    <property type="match status" value="1"/>
</dbReference>
<sequence>MKSRPNVALIVETSVVYGRQILHGISRYMRARGGWSVFLDERELLAPPPDWLLDWDGDGVICRPTTPALAERLRARGLAVVDLNDRYGNLGAPRIRSDMRAIGRMAAEHLLERGFRHIAFCGFRGEVWSQERFLGVEAAVLGRGELHESFESPFEGLREHRWQEERDKIAEWLRGLPRPLGVVACNDVRGHHVLDACRVLGLAAPEEVAVIGVDNAETFCDLCDPPLSSVVPDAERVGFEAAALLDRLMAGDAPPDEDRLLSPIGVVTRQSTDIMAVDDPAIARAIHFIRREACSGIGVDDVLAALPVSRSALERGFRRHLGHSPHEEIRRVRLKRVQQLLRETDWPLERIAEAAGYEYPEYMMVQFKRELGKTPTEWRRGDSIPEIPIPPTR</sequence>
<keyword evidence="2" id="KW-0238">DNA-binding</keyword>
<dbReference type="KEGG" id="ccot:CCAX7_48500"/>
<dbReference type="CDD" id="cd01543">
    <property type="entry name" value="PBP1_XylR"/>
    <property type="match status" value="1"/>
</dbReference>
<evidence type="ECO:0000256" key="1">
    <source>
        <dbReference type="ARBA" id="ARBA00023015"/>
    </source>
</evidence>
<dbReference type="RefSeq" id="WP_174721471.1">
    <property type="nucleotide sequence ID" value="NZ_AP025739.1"/>
</dbReference>
<dbReference type="PANTHER" id="PTHR30146">
    <property type="entry name" value="LACI-RELATED TRANSCRIPTIONAL REPRESSOR"/>
    <property type="match status" value="1"/>
</dbReference>
<keyword evidence="1" id="KW-0805">Transcription regulation</keyword>
<dbReference type="Pfam" id="PF22177">
    <property type="entry name" value="PBP1_XylR"/>
    <property type="match status" value="1"/>
</dbReference>
<evidence type="ECO:0000313" key="4">
    <source>
        <dbReference type="EMBL" id="BDI32799.1"/>
    </source>
</evidence>
<dbReference type="InterPro" id="IPR009057">
    <property type="entry name" value="Homeodomain-like_sf"/>
</dbReference>
<dbReference type="EMBL" id="AP025739">
    <property type="protein sequence ID" value="BDI32799.1"/>
    <property type="molecule type" value="Genomic_DNA"/>
</dbReference>
<dbReference type="InterPro" id="IPR018060">
    <property type="entry name" value="HTH_AraC"/>
</dbReference>
<proteinExistence type="predicted"/>
<gene>
    <name evidence="4" type="ORF">CCAX7_48500</name>
</gene>
<dbReference type="AlphaFoldDB" id="A0A402CQ32"/>
<organism evidence="4 5">
    <name type="scientific">Capsulimonas corticalis</name>
    <dbReference type="NCBI Taxonomy" id="2219043"/>
    <lineage>
        <taxon>Bacteria</taxon>
        <taxon>Bacillati</taxon>
        <taxon>Armatimonadota</taxon>
        <taxon>Armatimonadia</taxon>
        <taxon>Capsulimonadales</taxon>
        <taxon>Capsulimonadaceae</taxon>
        <taxon>Capsulimonas</taxon>
    </lineage>
</organism>